<evidence type="ECO:0000256" key="8">
    <source>
        <dbReference type="RuleBase" id="RU004398"/>
    </source>
</evidence>
<evidence type="ECO:0000313" key="9">
    <source>
        <dbReference type="EMBL" id="KAF7573209.1"/>
    </source>
</evidence>
<dbReference type="AlphaFoldDB" id="A0A2W1EFP8"/>
<dbReference type="InterPro" id="IPR013926">
    <property type="entry name" value="CGI121/TPRKB"/>
</dbReference>
<dbReference type="GO" id="GO:0000408">
    <property type="term" value="C:EKC/KEOPS complex"/>
    <property type="evidence" value="ECO:0007669"/>
    <property type="project" value="TreeGrafter"/>
</dbReference>
<evidence type="ECO:0000256" key="4">
    <source>
        <dbReference type="ARBA" id="ARBA00016009"/>
    </source>
</evidence>
<comment type="subcellular location">
    <subcellularLocation>
        <location evidence="1">Nucleus</location>
    </subcellularLocation>
</comment>
<name>A0A2W1EFP8_9PLEO</name>
<dbReference type="GO" id="GO:0002949">
    <property type="term" value="P:tRNA threonylcarbamoyladenosine modification"/>
    <property type="evidence" value="ECO:0007669"/>
    <property type="project" value="TreeGrafter"/>
</dbReference>
<dbReference type="Pfam" id="PF08617">
    <property type="entry name" value="CGI-121"/>
    <property type="match status" value="1"/>
</dbReference>
<organism evidence="9 11">
    <name type="scientific">Pyrenophora tritici-repentis</name>
    <dbReference type="NCBI Taxonomy" id="45151"/>
    <lineage>
        <taxon>Eukaryota</taxon>
        <taxon>Fungi</taxon>
        <taxon>Dikarya</taxon>
        <taxon>Ascomycota</taxon>
        <taxon>Pezizomycotina</taxon>
        <taxon>Dothideomycetes</taxon>
        <taxon>Pleosporomycetidae</taxon>
        <taxon>Pleosporales</taxon>
        <taxon>Pleosporineae</taxon>
        <taxon>Pleosporaceae</taxon>
        <taxon>Pyrenophora</taxon>
    </lineage>
</organism>
<dbReference type="GO" id="GO:0005634">
    <property type="term" value="C:nucleus"/>
    <property type="evidence" value="ECO:0007669"/>
    <property type="project" value="UniProtKB-SubCell"/>
</dbReference>
<reference evidence="12" key="4">
    <citation type="journal article" date="2022" name="Microb. Genom.">
        <title>A global pangenome for the wheat fungal pathogen Pyrenophora tritici-repentis and prediction of effector protein structural homology.</title>
        <authorList>
            <person name="Moolhuijzen P.M."/>
            <person name="See P.T."/>
            <person name="Shi G."/>
            <person name="Powell H.R."/>
            <person name="Cockram J."/>
            <person name="Jorgensen L.N."/>
            <person name="Benslimane H."/>
            <person name="Strelkov S.E."/>
            <person name="Turner J."/>
            <person name="Liu Z."/>
            <person name="Moffat C.S."/>
        </authorList>
    </citation>
    <scope>NUCLEOTIDE SEQUENCE [LARGE SCALE GENOMIC DNA]</scope>
</reference>
<evidence type="ECO:0000313" key="10">
    <source>
        <dbReference type="EMBL" id="KAI1516449.1"/>
    </source>
</evidence>
<comment type="similarity">
    <text evidence="2 8">Belongs to the CGI121/TPRKB family.</text>
</comment>
<evidence type="ECO:0000313" key="12">
    <source>
        <dbReference type="Proteomes" id="UP000249757"/>
    </source>
</evidence>
<dbReference type="OMA" id="DANPHFD"/>
<keyword evidence="12" id="KW-1185">Reference proteome</keyword>
<protein>
    <recommendedName>
        <fullName evidence="4">EKC/KEOPS complex subunit CGI121</fullName>
    </recommendedName>
    <alternativeName>
        <fullName evidence="3">EKC/KEOPS complex subunit cgi121</fullName>
    </alternativeName>
</protein>
<keyword evidence="5" id="KW-0819">tRNA processing</keyword>
<evidence type="ECO:0000256" key="6">
    <source>
        <dbReference type="ARBA" id="ARBA00023242"/>
    </source>
</evidence>
<dbReference type="OrthoDB" id="329139at2759"/>
<dbReference type="Proteomes" id="UP000245464">
    <property type="component" value="Chromosome 3"/>
</dbReference>
<dbReference type="Proteomes" id="UP000249757">
    <property type="component" value="Unassembled WGS sequence"/>
</dbReference>
<evidence type="ECO:0000256" key="3">
    <source>
        <dbReference type="ARBA" id="ARBA00015316"/>
    </source>
</evidence>
<evidence type="ECO:0000313" key="11">
    <source>
        <dbReference type="Proteomes" id="UP000245464"/>
    </source>
</evidence>
<keyword evidence="6 8" id="KW-0539">Nucleus</keyword>
<evidence type="ECO:0000256" key="2">
    <source>
        <dbReference type="ARBA" id="ARBA00005546"/>
    </source>
</evidence>
<dbReference type="PANTHER" id="PTHR15840">
    <property type="entry name" value="CGI-121 FAMILY MEMBER"/>
    <property type="match status" value="1"/>
</dbReference>
<reference evidence="10" key="2">
    <citation type="submission" date="2021-05" db="EMBL/GenBank/DDBJ databases">
        <authorList>
            <person name="Moolhuijzen P.M."/>
            <person name="Moffat C.S."/>
        </authorList>
    </citation>
    <scope>NUCLEOTIDE SEQUENCE</scope>
    <source>
        <strain evidence="10">86-124</strain>
    </source>
</reference>
<dbReference type="InterPro" id="IPR036504">
    <property type="entry name" value="CGI121/TPRKB_sf"/>
</dbReference>
<sequence length="222" mass="23863">MVSVRVRTFTLPHYLAYPVHVGLFTDVANAAFLRSQLLDANPHFDYAFLDASMIISPQHLLSATFLALHNFLTSRPKTRTPHSELVFRLSPNNNIGESYKKFGISDTTTTLIAVKLPLSTSGPEGVYSKDESITNESVSKHLESVIEGACVDIGETGEQLSMSRDVAKIRKVYKLGGGDGAGAGKKGSKGAIVDGHGNGEKMEDEIAKMESVILGIIALKGS</sequence>
<reference evidence="9" key="1">
    <citation type="journal article" date="2018" name="BMC Genomics">
        <title>Comparative genomics of the wheat fungal pathogen Pyrenophora tritici-repentis reveals chromosomal variations and genome plasticity.</title>
        <authorList>
            <person name="Moolhuijzen P."/>
            <person name="See P.T."/>
            <person name="Hane J.K."/>
            <person name="Shi G."/>
            <person name="Liu Z."/>
            <person name="Oliver R.P."/>
            <person name="Moffat C.S."/>
        </authorList>
    </citation>
    <scope>NUCLEOTIDE SEQUENCE [LARGE SCALE GENOMIC DNA]</scope>
    <source>
        <strain evidence="9">M4</strain>
    </source>
</reference>
<comment type="function">
    <text evidence="7">Component of the EKC/KEOPS complex that is required for the formation of a threonylcarbamoyl group on adenosine at position 37 (t(6)A37) in tRNAs that read codons beginning with adenine. The complex is probably involved in the transfer of the threonylcarbamoyl moiety of threonylcarbamoyl-AMP (TC-AMP) to the N6 group of A37. CGI121 acts as an allosteric effector that regulates the t(6)A activity of the complex. The EKC/KEOPS complex also promotes both telomere uncapping and telomere elongation. The complex is required for efficient recruitment of transcriptional coactivators. CGI121 is not required for tRNA modification.</text>
</comment>
<dbReference type="GO" id="GO:0005829">
    <property type="term" value="C:cytosol"/>
    <property type="evidence" value="ECO:0007669"/>
    <property type="project" value="TreeGrafter"/>
</dbReference>
<dbReference type="EMBL" id="NQIK02000003">
    <property type="protein sequence ID" value="KAF7573209.1"/>
    <property type="molecule type" value="Genomic_DNA"/>
</dbReference>
<evidence type="ECO:0000256" key="1">
    <source>
        <dbReference type="ARBA" id="ARBA00004123"/>
    </source>
</evidence>
<evidence type="ECO:0000256" key="7">
    <source>
        <dbReference type="ARBA" id="ARBA00025043"/>
    </source>
</evidence>
<dbReference type="EMBL" id="NRDI02000005">
    <property type="protein sequence ID" value="KAI1516449.1"/>
    <property type="molecule type" value="Genomic_DNA"/>
</dbReference>
<dbReference type="Gene3D" id="3.30.2380.10">
    <property type="entry name" value="CGI121/TPRKB"/>
    <property type="match status" value="1"/>
</dbReference>
<dbReference type="PANTHER" id="PTHR15840:SF10">
    <property type="entry name" value="EKC_KEOPS COMPLEX SUBUNIT TPRKB"/>
    <property type="match status" value="1"/>
</dbReference>
<comment type="caution">
    <text evidence="9">The sequence shown here is derived from an EMBL/GenBank/DDBJ whole genome shotgun (WGS) entry which is preliminary data.</text>
</comment>
<gene>
    <name evidence="10" type="ORF">Ptr86124_004986</name>
    <name evidence="9" type="ORF">PtrM4_081140</name>
</gene>
<reference evidence="10" key="3">
    <citation type="journal article" date="2022" name="bioRxiv">
        <title>A global pangenome for the wheat fungal pathogen Pyrenophora tritici-repentis and prediction of effector protein structural homology.</title>
        <authorList>
            <person name="Moolhuijzen P."/>
            <person name="See P.T."/>
            <person name="Shi G."/>
            <person name="Powell H.R."/>
            <person name="Cockram J."/>
            <person name="Jorgensen L.N."/>
            <person name="Benslimane H."/>
            <person name="Strelkov S.E."/>
            <person name="Turner J."/>
            <person name="Liu Z."/>
            <person name="Moffat C.S."/>
        </authorList>
    </citation>
    <scope>NUCLEOTIDE SEQUENCE</scope>
    <source>
        <strain evidence="10">86-124</strain>
    </source>
</reference>
<proteinExistence type="inferred from homology"/>
<dbReference type="SUPFAM" id="SSF143870">
    <property type="entry name" value="PF0523-like"/>
    <property type="match status" value="1"/>
</dbReference>
<accession>A0A2W1EFP8</accession>
<evidence type="ECO:0000256" key="5">
    <source>
        <dbReference type="ARBA" id="ARBA00022694"/>
    </source>
</evidence>